<reference evidence="2" key="3">
    <citation type="submission" date="2016-07" db="EMBL/GenBank/DDBJ databases">
        <title>Evolution of pathogenesis and genome organization in the Tremellales.</title>
        <authorList>
            <person name="Cuomo C."/>
            <person name="Litvintseva A."/>
            <person name="Heitman J."/>
            <person name="Chen Y."/>
            <person name="Sun S."/>
            <person name="Springer D."/>
            <person name="Dromer F."/>
            <person name="Young S."/>
            <person name="Zeng Q."/>
            <person name="Chapman S."/>
            <person name="Gujja S."/>
            <person name="Saif S."/>
            <person name="Birren B."/>
        </authorList>
    </citation>
    <scope>NUCLEOTIDE SEQUENCE</scope>
    <source>
        <strain evidence="2">CBS 10737</strain>
    </source>
</reference>
<protein>
    <submittedName>
        <fullName evidence="2">Uncharacterized protein</fullName>
    </submittedName>
</protein>
<reference evidence="2" key="1">
    <citation type="submission" date="2013-07" db="EMBL/GenBank/DDBJ databases">
        <title>The Genome Sequence of Cryptococcus pinus CBS10737.</title>
        <authorList>
            <consortium name="The Broad Institute Genome Sequencing Platform"/>
            <person name="Cuomo C."/>
            <person name="Litvintseva A."/>
            <person name="Chen Y."/>
            <person name="Heitman J."/>
            <person name="Sun S."/>
            <person name="Springer D."/>
            <person name="Dromer F."/>
            <person name="Young S.K."/>
            <person name="Zeng Q."/>
            <person name="Gargeya S."/>
            <person name="Fitzgerald M."/>
            <person name="Abouelleil A."/>
            <person name="Alvarado L."/>
            <person name="Berlin A.M."/>
            <person name="Chapman S.B."/>
            <person name="Dewar J."/>
            <person name="Goldberg J."/>
            <person name="Griggs A."/>
            <person name="Gujja S."/>
            <person name="Hansen M."/>
            <person name="Howarth C."/>
            <person name="Imamovic A."/>
            <person name="Larimer J."/>
            <person name="McCowan C."/>
            <person name="Murphy C."/>
            <person name="Pearson M."/>
            <person name="Priest M."/>
            <person name="Roberts A."/>
            <person name="Saif S."/>
            <person name="Shea T."/>
            <person name="Sykes S."/>
            <person name="Wortman J."/>
            <person name="Nusbaum C."/>
            <person name="Birren B."/>
        </authorList>
    </citation>
    <scope>NUCLEOTIDE SEQUENCE [LARGE SCALE GENOMIC DNA]</scope>
    <source>
        <strain evidence="2">CBS 10737</strain>
    </source>
</reference>
<dbReference type="KEGG" id="kpin:30171294"/>
<feature type="compositionally biased region" description="Basic and acidic residues" evidence="1">
    <location>
        <begin position="378"/>
        <end position="410"/>
    </location>
</feature>
<feature type="region of interest" description="Disordered" evidence="1">
    <location>
        <begin position="145"/>
        <end position="164"/>
    </location>
</feature>
<reference evidence="3" key="2">
    <citation type="submission" date="2013-07" db="EMBL/GenBank/DDBJ databases">
        <authorList>
            <consortium name="The Broad Institute Genome Sequencing Platform"/>
            <person name="Cuomo C."/>
            <person name="Litvintseva A."/>
            <person name="Chen Y."/>
            <person name="Heitman J."/>
            <person name="Sun S."/>
            <person name="Springer D."/>
            <person name="Dromer F."/>
            <person name="Young S.K."/>
            <person name="Zeng Q."/>
            <person name="Gargeya S."/>
            <person name="Fitzgerald M."/>
            <person name="Abouelleil A."/>
            <person name="Alvarado L."/>
            <person name="Berlin A.M."/>
            <person name="Chapman S.B."/>
            <person name="Dewar J."/>
            <person name="Goldberg J."/>
            <person name="Griggs A."/>
            <person name="Gujja S."/>
            <person name="Hansen M."/>
            <person name="Howarth C."/>
            <person name="Imamovic A."/>
            <person name="Larimer J."/>
            <person name="McCowan C."/>
            <person name="Murphy C."/>
            <person name="Pearson M."/>
            <person name="Priest M."/>
            <person name="Roberts A."/>
            <person name="Saif S."/>
            <person name="Shea T."/>
            <person name="Sykes S."/>
            <person name="Wortman J."/>
            <person name="Nusbaum C."/>
            <person name="Birren B."/>
        </authorList>
    </citation>
    <scope>NUCLEOTIDE SEQUENCE</scope>
    <source>
        <strain evidence="3">CBS 10737</strain>
    </source>
</reference>
<accession>A0A1B9I5R6</accession>
<dbReference type="EMBL" id="KI894009">
    <property type="protein sequence ID" value="OCF50867.1"/>
    <property type="molecule type" value="Genomic_DNA"/>
</dbReference>
<feature type="compositionally biased region" description="Basic residues" evidence="1">
    <location>
        <begin position="145"/>
        <end position="154"/>
    </location>
</feature>
<gene>
    <name evidence="2" type="ORF">I206_02925</name>
    <name evidence="3" type="ORF">I206_102574</name>
</gene>
<evidence type="ECO:0000256" key="1">
    <source>
        <dbReference type="SAM" id="MobiDB-lite"/>
    </source>
</evidence>
<dbReference type="GeneID" id="30171294"/>
<keyword evidence="4" id="KW-1185">Reference proteome</keyword>
<evidence type="ECO:0000313" key="4">
    <source>
        <dbReference type="Proteomes" id="UP000094020"/>
    </source>
</evidence>
<sequence>MSPSLLGTEFTSPPPLQAVTRANRYPNLDDNRREDDSELGDQDYKHPHVWDIPKAKNGGIEDDERYHGDDITGIGETDESGILGSPISLSDYYPFKKLNNVNQALKDVTSIDFEGTIDSSEKCSTYVENRLLPPVEITLKRKERVKPRGPRYQRKANAGSAHNNNVSVEDKMNTLSHFFQINRGYLEPLPGQSDSISYGYSSQSEKVYLRQNLEEYSVSHFTSDYYAKSEDHQLPSYRIDPDIQPFSPSSSRSSTTEFSWTSKYSHTLHDNHDTPVDLGGDMLDILGSQSSSTCLNPSTLDMTRRVPCVACVQEDERGEATLWKEDGHSWGEAGHASCSQCGKRACNEDENCSRKSCLRYWGKWGKFHARNRGSSGETDSKTNCEGINPDKKWSNSETHPDRHPRKPERTHWRITVRLSVYLDPIQKKATSKPKKRRESQNSDTTAAEVEWDADLPPNRVCSVSRKRKEGWRGILQLLHLA</sequence>
<proteinExistence type="predicted"/>
<feature type="compositionally biased region" description="Basic and acidic residues" evidence="1">
    <location>
        <begin position="42"/>
        <end position="54"/>
    </location>
</feature>
<dbReference type="Proteomes" id="UP000094020">
    <property type="component" value="Chromosome 3"/>
</dbReference>
<feature type="region of interest" description="Disordered" evidence="1">
    <location>
        <begin position="425"/>
        <end position="455"/>
    </location>
</feature>
<evidence type="ECO:0000313" key="2">
    <source>
        <dbReference type="EMBL" id="OCF50867.1"/>
    </source>
</evidence>
<dbReference type="EMBL" id="CP144521">
    <property type="protein sequence ID" value="WWC68643.1"/>
    <property type="molecule type" value="Genomic_DNA"/>
</dbReference>
<feature type="compositionally biased region" description="Polar residues" evidence="1">
    <location>
        <begin position="1"/>
        <end position="11"/>
    </location>
</feature>
<dbReference type="OrthoDB" id="10663738at2759"/>
<dbReference type="RefSeq" id="XP_019012086.1">
    <property type="nucleotide sequence ID" value="XM_019154683.1"/>
</dbReference>
<evidence type="ECO:0000313" key="3">
    <source>
        <dbReference type="EMBL" id="WWC68643.1"/>
    </source>
</evidence>
<organism evidence="2">
    <name type="scientific">Kwoniella pini CBS 10737</name>
    <dbReference type="NCBI Taxonomy" id="1296096"/>
    <lineage>
        <taxon>Eukaryota</taxon>
        <taxon>Fungi</taxon>
        <taxon>Dikarya</taxon>
        <taxon>Basidiomycota</taxon>
        <taxon>Agaricomycotina</taxon>
        <taxon>Tremellomycetes</taxon>
        <taxon>Tremellales</taxon>
        <taxon>Cryptococcaceae</taxon>
        <taxon>Kwoniella</taxon>
    </lineage>
</organism>
<name>A0A1B9I5R6_9TREE</name>
<feature type="region of interest" description="Disordered" evidence="1">
    <location>
        <begin position="1"/>
        <end position="66"/>
    </location>
</feature>
<feature type="region of interest" description="Disordered" evidence="1">
    <location>
        <begin position="371"/>
        <end position="410"/>
    </location>
</feature>
<dbReference type="AlphaFoldDB" id="A0A1B9I5R6"/>
<reference evidence="3" key="4">
    <citation type="submission" date="2024-02" db="EMBL/GenBank/DDBJ databases">
        <title>Comparative genomics of Cryptococcus and Kwoniella reveals pathogenesis evolution and contrasting modes of karyotype evolution via chromosome fusion or intercentromeric recombination.</title>
        <authorList>
            <person name="Coelho M.A."/>
            <person name="David-Palma M."/>
            <person name="Shea T."/>
            <person name="Bowers K."/>
            <person name="McGinley-Smith S."/>
            <person name="Mohammad A.W."/>
            <person name="Gnirke A."/>
            <person name="Yurkov A.M."/>
            <person name="Nowrousian M."/>
            <person name="Sun S."/>
            <person name="Cuomo C.A."/>
            <person name="Heitman J."/>
        </authorList>
    </citation>
    <scope>NUCLEOTIDE SEQUENCE</scope>
    <source>
        <strain evidence="3">CBS 10737</strain>
    </source>
</reference>